<dbReference type="EMBL" id="CAXLJL010000123">
    <property type="protein sequence ID" value="CAL5132229.1"/>
    <property type="molecule type" value="Genomic_DNA"/>
</dbReference>
<feature type="transmembrane region" description="Helical" evidence="1">
    <location>
        <begin position="72"/>
        <end position="93"/>
    </location>
</feature>
<sequence length="132" mass="14200">MASLMKCIFVITLLLTVLLGIVGIGLRGSSTNGSKDKCTVAFSVLGILFFAFAAIIYLVLMCMELAQYKALMITTVVLVILGFIWFACAAGCSDAGQGRGRFTDWLLSALWTSVIATIMAVLFLFIDPNNMA</sequence>
<name>A0AAV2T811_CALDB</name>
<protein>
    <recommendedName>
        <fullName evidence="4">MARVEL domain-containing protein</fullName>
    </recommendedName>
</protein>
<evidence type="ECO:0000256" key="1">
    <source>
        <dbReference type="SAM" id="Phobius"/>
    </source>
</evidence>
<evidence type="ECO:0008006" key="4">
    <source>
        <dbReference type="Google" id="ProtNLM"/>
    </source>
</evidence>
<keyword evidence="1" id="KW-1133">Transmembrane helix</keyword>
<dbReference type="AlphaFoldDB" id="A0AAV2T811"/>
<comment type="caution">
    <text evidence="2">The sequence shown here is derived from an EMBL/GenBank/DDBJ whole genome shotgun (WGS) entry which is preliminary data.</text>
</comment>
<reference evidence="2" key="1">
    <citation type="submission" date="2024-06" db="EMBL/GenBank/DDBJ databases">
        <authorList>
            <person name="Liu X."/>
            <person name="Lenzi L."/>
            <person name="Haldenby T S."/>
            <person name="Uol C."/>
        </authorList>
    </citation>
    <scope>NUCLEOTIDE SEQUENCE</scope>
</reference>
<accession>A0AAV2T811</accession>
<organism evidence="2 3">
    <name type="scientific">Calicophoron daubneyi</name>
    <name type="common">Rumen fluke</name>
    <name type="synonym">Paramphistomum daubneyi</name>
    <dbReference type="NCBI Taxonomy" id="300641"/>
    <lineage>
        <taxon>Eukaryota</taxon>
        <taxon>Metazoa</taxon>
        <taxon>Spiralia</taxon>
        <taxon>Lophotrochozoa</taxon>
        <taxon>Platyhelminthes</taxon>
        <taxon>Trematoda</taxon>
        <taxon>Digenea</taxon>
        <taxon>Plagiorchiida</taxon>
        <taxon>Pronocephalata</taxon>
        <taxon>Paramphistomoidea</taxon>
        <taxon>Paramphistomidae</taxon>
        <taxon>Calicophoron</taxon>
    </lineage>
</organism>
<evidence type="ECO:0000313" key="2">
    <source>
        <dbReference type="EMBL" id="CAL5132229.1"/>
    </source>
</evidence>
<proteinExistence type="predicted"/>
<keyword evidence="1" id="KW-0472">Membrane</keyword>
<feature type="transmembrane region" description="Helical" evidence="1">
    <location>
        <begin position="39"/>
        <end position="60"/>
    </location>
</feature>
<evidence type="ECO:0000313" key="3">
    <source>
        <dbReference type="Proteomes" id="UP001497525"/>
    </source>
</evidence>
<feature type="transmembrane region" description="Helical" evidence="1">
    <location>
        <begin position="105"/>
        <end position="126"/>
    </location>
</feature>
<dbReference type="Proteomes" id="UP001497525">
    <property type="component" value="Unassembled WGS sequence"/>
</dbReference>
<keyword evidence="1" id="KW-0812">Transmembrane</keyword>
<gene>
    <name evidence="2" type="ORF">CDAUBV1_LOCUS5073</name>
</gene>